<keyword evidence="3" id="KW-1185">Reference proteome</keyword>
<evidence type="ECO:0000256" key="1">
    <source>
        <dbReference type="SAM" id="MobiDB-lite"/>
    </source>
</evidence>
<name>A0A3R7P667_PENVA</name>
<feature type="compositionally biased region" description="Basic and acidic residues" evidence="1">
    <location>
        <begin position="7"/>
        <end position="17"/>
    </location>
</feature>
<dbReference type="EMBL" id="QCYY01001631">
    <property type="protein sequence ID" value="ROT76620.1"/>
    <property type="molecule type" value="Genomic_DNA"/>
</dbReference>
<feature type="region of interest" description="Disordered" evidence="1">
    <location>
        <begin position="231"/>
        <end position="312"/>
    </location>
</feature>
<reference evidence="2 3" key="1">
    <citation type="submission" date="2018-04" db="EMBL/GenBank/DDBJ databases">
        <authorList>
            <person name="Zhang X."/>
            <person name="Yuan J."/>
            <person name="Li F."/>
            <person name="Xiang J."/>
        </authorList>
    </citation>
    <scope>NUCLEOTIDE SEQUENCE [LARGE SCALE GENOMIC DNA]</scope>
    <source>
        <tissue evidence="2">Muscle</tissue>
    </source>
</reference>
<comment type="caution">
    <text evidence="2">The sequence shown here is derived from an EMBL/GenBank/DDBJ whole genome shotgun (WGS) entry which is preliminary data.</text>
</comment>
<feature type="compositionally biased region" description="Basic residues" evidence="1">
    <location>
        <begin position="18"/>
        <end position="31"/>
    </location>
</feature>
<proteinExistence type="predicted"/>
<feature type="region of interest" description="Disordered" evidence="1">
    <location>
        <begin position="1"/>
        <end position="44"/>
    </location>
</feature>
<evidence type="ECO:0000313" key="2">
    <source>
        <dbReference type="EMBL" id="ROT76620.1"/>
    </source>
</evidence>
<sequence>MQTARKWARDPEGEGNGRRRRSSRGRERRRSQTGCGGDPRLSRQNCKIKGAQTDVLPEAGCSLIHPGALPPPPTQPTPSPLFTPASFRLPCTSSTNSSHAFAFKRHFPFLLPPLLVLSPLQHRLSLRYPARPCFAAPASSPLFPHCLEQYALFRAPETLPLTTTFPSPSLGHHQFPASPFPFHIHLRTFWRHNIKNTTVIALVGGGLSVLLAAPGGVRGQKDEDLARAGRRSALGGRLRPPPSPRTQRLSLPRDSPPSPFIPRALPLEPFLSRPPAAEEASRGFRTHSPTSTSFALLSRRSPDPAESAGATPVGPVEGWWARGGWARRGGGNDMFSYCTSGGEPGKCSSLREQDALTASSRRTLRRVLEEPQLAVIREHCFPLGRAAAAGGKHQGRPRPSDEC</sequence>
<accession>A0A3R7P667</accession>
<dbReference type="Proteomes" id="UP000283509">
    <property type="component" value="Unassembled WGS sequence"/>
</dbReference>
<protein>
    <submittedName>
        <fullName evidence="2">Uncharacterized protein</fullName>
    </submittedName>
</protein>
<gene>
    <name evidence="2" type="ORF">C7M84_004782</name>
</gene>
<organism evidence="2 3">
    <name type="scientific">Penaeus vannamei</name>
    <name type="common">Whiteleg shrimp</name>
    <name type="synonym">Litopenaeus vannamei</name>
    <dbReference type="NCBI Taxonomy" id="6689"/>
    <lineage>
        <taxon>Eukaryota</taxon>
        <taxon>Metazoa</taxon>
        <taxon>Ecdysozoa</taxon>
        <taxon>Arthropoda</taxon>
        <taxon>Crustacea</taxon>
        <taxon>Multicrustacea</taxon>
        <taxon>Malacostraca</taxon>
        <taxon>Eumalacostraca</taxon>
        <taxon>Eucarida</taxon>
        <taxon>Decapoda</taxon>
        <taxon>Dendrobranchiata</taxon>
        <taxon>Penaeoidea</taxon>
        <taxon>Penaeidae</taxon>
        <taxon>Penaeus</taxon>
    </lineage>
</organism>
<dbReference type="AlphaFoldDB" id="A0A3R7P667"/>
<evidence type="ECO:0000313" key="3">
    <source>
        <dbReference type="Proteomes" id="UP000283509"/>
    </source>
</evidence>
<reference evidence="2 3" key="2">
    <citation type="submission" date="2019-01" db="EMBL/GenBank/DDBJ databases">
        <title>The decoding of complex shrimp genome reveals the adaptation for benthos swimmer, frequently molting mechanism and breeding impact on genome.</title>
        <authorList>
            <person name="Sun Y."/>
            <person name="Gao Y."/>
            <person name="Yu Y."/>
        </authorList>
    </citation>
    <scope>NUCLEOTIDE SEQUENCE [LARGE SCALE GENOMIC DNA]</scope>
    <source>
        <tissue evidence="2">Muscle</tissue>
    </source>
</reference>